<evidence type="ECO:0000256" key="3">
    <source>
        <dbReference type="ARBA" id="ARBA00022771"/>
    </source>
</evidence>
<evidence type="ECO:0000256" key="2">
    <source>
        <dbReference type="ARBA" id="ARBA00022737"/>
    </source>
</evidence>
<sequence length="372" mass="40978">MADFQDMWQDIESVLLGESGTAESRPPMYFCNPEGNSHTFLKPTSQSEGHNGPQSSNLSFHHPHSQHLQQIAQQQQQYLGSTTSSKFHSTSGPNSYAFSPYRNGFKRDSIARCNYPTPTYDSSGYPMHGSYSSPDSTKNDPMLNSTVMYNGPYNGAVQSHMSPPASPETSGGLHSTYGQTSIPNMDGGYTNGLHNASRTPAAPGYGYGMSPSMAPPPSHLRMMTPPSSPHLADLLASNGNPMPYGMARPTVSHPQSQLLPTGLGGTVPTTKHRRGRRSTGRKKVTVHTCSHPGCTKTYTKSSHLKAHLRTHTGEKPYQCNWKGCGWKFARSDELTRHYRKHTGDRPFQCRLCERAFSRSDHLSLHMKRHAAV</sequence>
<dbReference type="AlphaFoldDB" id="A0AAV6VZU2"/>
<dbReference type="PANTHER" id="PTHR23235">
    <property type="entry name" value="KRUEPPEL-LIKE TRANSCRIPTION FACTOR"/>
    <property type="match status" value="1"/>
</dbReference>
<dbReference type="EMBL" id="JAFNEN010000002">
    <property type="protein sequence ID" value="KAG8201955.1"/>
    <property type="molecule type" value="Genomic_DNA"/>
</dbReference>
<dbReference type="Pfam" id="PF00096">
    <property type="entry name" value="zf-C2H2"/>
    <property type="match status" value="3"/>
</dbReference>
<feature type="compositionally biased region" description="Polar residues" evidence="8">
    <location>
        <begin position="34"/>
        <end position="59"/>
    </location>
</feature>
<dbReference type="Proteomes" id="UP000827092">
    <property type="component" value="Unassembled WGS sequence"/>
</dbReference>
<dbReference type="Gene3D" id="3.30.160.60">
    <property type="entry name" value="Classic Zinc Finger"/>
    <property type="match status" value="3"/>
</dbReference>
<evidence type="ECO:0000256" key="1">
    <source>
        <dbReference type="ARBA" id="ARBA00022723"/>
    </source>
</evidence>
<feature type="compositionally biased region" description="Polar residues" evidence="8">
    <location>
        <begin position="78"/>
        <end position="97"/>
    </location>
</feature>
<keyword evidence="1" id="KW-0479">Metal-binding</keyword>
<evidence type="ECO:0000256" key="6">
    <source>
        <dbReference type="ARBA" id="ARBA00023163"/>
    </source>
</evidence>
<feature type="compositionally biased region" description="Basic residues" evidence="8">
    <location>
        <begin position="270"/>
        <end position="285"/>
    </location>
</feature>
<keyword evidence="2" id="KW-0677">Repeat</keyword>
<dbReference type="FunFam" id="3.30.160.60:FF:000032">
    <property type="entry name" value="Krueppel-like factor 4"/>
    <property type="match status" value="1"/>
</dbReference>
<feature type="compositionally biased region" description="Low complexity" evidence="8">
    <location>
        <begin position="258"/>
        <end position="269"/>
    </location>
</feature>
<evidence type="ECO:0000259" key="9">
    <source>
        <dbReference type="PROSITE" id="PS50157"/>
    </source>
</evidence>
<feature type="domain" description="C2H2-type" evidence="9">
    <location>
        <begin position="287"/>
        <end position="316"/>
    </location>
</feature>
<dbReference type="PANTHER" id="PTHR23235:SF158">
    <property type="entry name" value="C2H2-TYPE DOMAIN-CONTAINING PROTEIN"/>
    <property type="match status" value="1"/>
</dbReference>
<feature type="domain" description="C2H2-type" evidence="9">
    <location>
        <begin position="317"/>
        <end position="346"/>
    </location>
</feature>
<evidence type="ECO:0000256" key="4">
    <source>
        <dbReference type="ARBA" id="ARBA00022833"/>
    </source>
</evidence>
<dbReference type="PROSITE" id="PS50157">
    <property type="entry name" value="ZINC_FINGER_C2H2_2"/>
    <property type="match status" value="3"/>
</dbReference>
<gene>
    <name evidence="10" type="ORF">JTE90_027430</name>
</gene>
<proteinExistence type="predicted"/>
<keyword evidence="3 7" id="KW-0863">Zinc-finger</keyword>
<accession>A0AAV6VZU2</accession>
<feature type="region of interest" description="Disordered" evidence="8">
    <location>
        <begin position="251"/>
        <end position="288"/>
    </location>
</feature>
<keyword evidence="5" id="KW-0805">Transcription regulation</keyword>
<keyword evidence="11" id="KW-1185">Reference proteome</keyword>
<dbReference type="PROSITE" id="PS00028">
    <property type="entry name" value="ZINC_FINGER_C2H2_1"/>
    <property type="match status" value="3"/>
</dbReference>
<evidence type="ECO:0000256" key="7">
    <source>
        <dbReference type="PROSITE-ProRule" id="PRU00042"/>
    </source>
</evidence>
<evidence type="ECO:0000256" key="8">
    <source>
        <dbReference type="SAM" id="MobiDB-lite"/>
    </source>
</evidence>
<feature type="compositionally biased region" description="Low complexity" evidence="8">
    <location>
        <begin position="66"/>
        <end position="77"/>
    </location>
</feature>
<dbReference type="SUPFAM" id="SSF57667">
    <property type="entry name" value="beta-beta-alpha zinc fingers"/>
    <property type="match status" value="2"/>
</dbReference>
<feature type="region of interest" description="Disordered" evidence="8">
    <location>
        <begin position="25"/>
        <end position="101"/>
    </location>
</feature>
<name>A0AAV6VZU2_9ARAC</name>
<keyword evidence="6" id="KW-0804">Transcription</keyword>
<protein>
    <recommendedName>
        <fullName evidence="9">C2H2-type domain-containing protein</fullName>
    </recommendedName>
</protein>
<dbReference type="InterPro" id="IPR036236">
    <property type="entry name" value="Znf_C2H2_sf"/>
</dbReference>
<keyword evidence="4" id="KW-0862">Zinc</keyword>
<dbReference type="GO" id="GO:0000981">
    <property type="term" value="F:DNA-binding transcription factor activity, RNA polymerase II-specific"/>
    <property type="evidence" value="ECO:0007669"/>
    <property type="project" value="TreeGrafter"/>
</dbReference>
<reference evidence="10 11" key="1">
    <citation type="journal article" date="2022" name="Nat. Ecol. Evol.">
        <title>A masculinizing supergene underlies an exaggerated male reproductive morph in a spider.</title>
        <authorList>
            <person name="Hendrickx F."/>
            <person name="De Corte Z."/>
            <person name="Sonet G."/>
            <person name="Van Belleghem S.M."/>
            <person name="Kostlbacher S."/>
            <person name="Vangestel C."/>
        </authorList>
    </citation>
    <scope>NUCLEOTIDE SEQUENCE [LARGE SCALE GENOMIC DNA]</scope>
    <source>
        <strain evidence="10">W744_W776</strain>
    </source>
</reference>
<feature type="domain" description="C2H2-type" evidence="9">
    <location>
        <begin position="347"/>
        <end position="372"/>
    </location>
</feature>
<comment type="caution">
    <text evidence="10">The sequence shown here is derived from an EMBL/GenBank/DDBJ whole genome shotgun (WGS) entry which is preliminary data.</text>
</comment>
<dbReference type="SMART" id="SM00355">
    <property type="entry name" value="ZnF_C2H2"/>
    <property type="match status" value="3"/>
</dbReference>
<evidence type="ECO:0000313" key="10">
    <source>
        <dbReference type="EMBL" id="KAG8201955.1"/>
    </source>
</evidence>
<evidence type="ECO:0000313" key="11">
    <source>
        <dbReference type="Proteomes" id="UP000827092"/>
    </source>
</evidence>
<dbReference type="GO" id="GO:0000978">
    <property type="term" value="F:RNA polymerase II cis-regulatory region sequence-specific DNA binding"/>
    <property type="evidence" value="ECO:0007669"/>
    <property type="project" value="TreeGrafter"/>
</dbReference>
<dbReference type="InterPro" id="IPR013087">
    <property type="entry name" value="Znf_C2H2_type"/>
</dbReference>
<organism evidence="10 11">
    <name type="scientific">Oedothorax gibbosus</name>
    <dbReference type="NCBI Taxonomy" id="931172"/>
    <lineage>
        <taxon>Eukaryota</taxon>
        <taxon>Metazoa</taxon>
        <taxon>Ecdysozoa</taxon>
        <taxon>Arthropoda</taxon>
        <taxon>Chelicerata</taxon>
        <taxon>Arachnida</taxon>
        <taxon>Araneae</taxon>
        <taxon>Araneomorphae</taxon>
        <taxon>Entelegynae</taxon>
        <taxon>Araneoidea</taxon>
        <taxon>Linyphiidae</taxon>
        <taxon>Erigoninae</taxon>
        <taxon>Oedothorax</taxon>
    </lineage>
</organism>
<evidence type="ECO:0000256" key="5">
    <source>
        <dbReference type="ARBA" id="ARBA00023015"/>
    </source>
</evidence>
<dbReference type="GO" id="GO:0008270">
    <property type="term" value="F:zinc ion binding"/>
    <property type="evidence" value="ECO:0007669"/>
    <property type="project" value="UniProtKB-KW"/>
</dbReference>